<keyword evidence="2" id="KW-0548">Nucleotidyltransferase</keyword>
<evidence type="ECO:0000313" key="5">
    <source>
        <dbReference type="EMBL" id="KAJ1190497.1"/>
    </source>
</evidence>
<evidence type="ECO:0000256" key="3">
    <source>
        <dbReference type="ARBA" id="ARBA00022722"/>
    </source>
</evidence>
<accession>A0AAV7UP05</accession>
<dbReference type="PANTHER" id="PTHR37984:SF5">
    <property type="entry name" value="PROTEIN NYNRIN-LIKE"/>
    <property type="match status" value="1"/>
</dbReference>
<name>A0AAV7UP05_PLEWA</name>
<dbReference type="InterPro" id="IPR021109">
    <property type="entry name" value="Peptidase_aspartic_dom_sf"/>
</dbReference>
<evidence type="ECO:0000256" key="1">
    <source>
        <dbReference type="ARBA" id="ARBA00022679"/>
    </source>
</evidence>
<sequence length="270" mass="30109">MVQADGESASSYVGALRLLAVSCDYKEFEEEMIKDQLVEKTNNKKVQEALLSTPNLTLQKALEIATRTESTVLFMEQMSISEKRHHSPKSDVLAVKTKHKKGNKGFAPQSTGGKSDTKFTRSLKYYRCGSTAHLDNAKFSPAIDKMCAKYYKKVHFARVCKANRSYKSDNYESNRVNNVATNDSPSSSSNEEEVFVVNSDLTNNCTRRPFCLVEVNGIQVQMMADSGSPFTLLSDSKWNKLFKGHGITLNYSHIQPIGYGGKSIDVIGEF</sequence>
<dbReference type="InterPro" id="IPR050951">
    <property type="entry name" value="Retrovirus_Pol_polyprotein"/>
</dbReference>
<evidence type="ECO:0000256" key="2">
    <source>
        <dbReference type="ARBA" id="ARBA00022695"/>
    </source>
</evidence>
<gene>
    <name evidence="5" type="ORF">NDU88_007235</name>
</gene>
<keyword evidence="6" id="KW-1185">Reference proteome</keyword>
<protein>
    <recommendedName>
        <fullName evidence="7">Peptidase A2 domain-containing protein</fullName>
    </recommendedName>
</protein>
<evidence type="ECO:0000313" key="6">
    <source>
        <dbReference type="Proteomes" id="UP001066276"/>
    </source>
</evidence>
<dbReference type="Proteomes" id="UP001066276">
    <property type="component" value="Chromosome 3_1"/>
</dbReference>
<dbReference type="InterPro" id="IPR001969">
    <property type="entry name" value="Aspartic_peptidase_AS"/>
</dbReference>
<evidence type="ECO:0000256" key="4">
    <source>
        <dbReference type="ARBA" id="ARBA00022759"/>
    </source>
</evidence>
<dbReference type="SUPFAM" id="SSF50630">
    <property type="entry name" value="Acid proteases"/>
    <property type="match status" value="1"/>
</dbReference>
<dbReference type="PANTHER" id="PTHR37984">
    <property type="entry name" value="PROTEIN CBG26694"/>
    <property type="match status" value="1"/>
</dbReference>
<keyword evidence="1" id="KW-0808">Transferase</keyword>
<evidence type="ECO:0008006" key="7">
    <source>
        <dbReference type="Google" id="ProtNLM"/>
    </source>
</evidence>
<keyword evidence="3" id="KW-0540">Nuclease</keyword>
<keyword evidence="4" id="KW-0378">Hydrolase</keyword>
<keyword evidence="4" id="KW-0255">Endonuclease</keyword>
<dbReference type="EMBL" id="JANPWB010000005">
    <property type="protein sequence ID" value="KAJ1190497.1"/>
    <property type="molecule type" value="Genomic_DNA"/>
</dbReference>
<reference evidence="5" key="1">
    <citation type="journal article" date="2022" name="bioRxiv">
        <title>Sequencing and chromosome-scale assembly of the giantPleurodeles waltlgenome.</title>
        <authorList>
            <person name="Brown T."/>
            <person name="Elewa A."/>
            <person name="Iarovenko S."/>
            <person name="Subramanian E."/>
            <person name="Araus A.J."/>
            <person name="Petzold A."/>
            <person name="Susuki M."/>
            <person name="Suzuki K.-i.T."/>
            <person name="Hayashi T."/>
            <person name="Toyoda A."/>
            <person name="Oliveira C."/>
            <person name="Osipova E."/>
            <person name="Leigh N.D."/>
            <person name="Simon A."/>
            <person name="Yun M.H."/>
        </authorList>
    </citation>
    <scope>NUCLEOTIDE SEQUENCE</scope>
    <source>
        <strain evidence="5">20211129_DDA</strain>
        <tissue evidence="5">Liver</tissue>
    </source>
</reference>
<dbReference type="GO" id="GO:0004519">
    <property type="term" value="F:endonuclease activity"/>
    <property type="evidence" value="ECO:0007669"/>
    <property type="project" value="UniProtKB-KW"/>
</dbReference>
<dbReference type="GO" id="GO:0016779">
    <property type="term" value="F:nucleotidyltransferase activity"/>
    <property type="evidence" value="ECO:0007669"/>
    <property type="project" value="UniProtKB-KW"/>
</dbReference>
<organism evidence="5 6">
    <name type="scientific">Pleurodeles waltl</name>
    <name type="common">Iberian ribbed newt</name>
    <dbReference type="NCBI Taxonomy" id="8319"/>
    <lineage>
        <taxon>Eukaryota</taxon>
        <taxon>Metazoa</taxon>
        <taxon>Chordata</taxon>
        <taxon>Craniata</taxon>
        <taxon>Vertebrata</taxon>
        <taxon>Euteleostomi</taxon>
        <taxon>Amphibia</taxon>
        <taxon>Batrachia</taxon>
        <taxon>Caudata</taxon>
        <taxon>Salamandroidea</taxon>
        <taxon>Salamandridae</taxon>
        <taxon>Pleurodelinae</taxon>
        <taxon>Pleurodeles</taxon>
    </lineage>
</organism>
<proteinExistence type="predicted"/>
<dbReference type="GO" id="GO:0004190">
    <property type="term" value="F:aspartic-type endopeptidase activity"/>
    <property type="evidence" value="ECO:0007669"/>
    <property type="project" value="InterPro"/>
</dbReference>
<dbReference type="GO" id="GO:0006508">
    <property type="term" value="P:proteolysis"/>
    <property type="evidence" value="ECO:0007669"/>
    <property type="project" value="InterPro"/>
</dbReference>
<dbReference type="AlphaFoldDB" id="A0AAV7UP05"/>
<dbReference type="PROSITE" id="PS00141">
    <property type="entry name" value="ASP_PROTEASE"/>
    <property type="match status" value="1"/>
</dbReference>
<comment type="caution">
    <text evidence="5">The sequence shown here is derived from an EMBL/GenBank/DDBJ whole genome shotgun (WGS) entry which is preliminary data.</text>
</comment>